<feature type="chain" id="PRO_5043789500" description="Porin" evidence="1">
    <location>
        <begin position="24"/>
        <end position="252"/>
    </location>
</feature>
<dbReference type="RefSeq" id="WP_045593363.1">
    <property type="nucleotide sequence ID" value="NZ_CP151589.1"/>
</dbReference>
<evidence type="ECO:0008006" key="4">
    <source>
        <dbReference type="Google" id="ProtNLM"/>
    </source>
</evidence>
<name>A0AAW4HEX8_VIBVL</name>
<evidence type="ECO:0000313" key="2">
    <source>
        <dbReference type="EMBL" id="MBN8123545.1"/>
    </source>
</evidence>
<comment type="caution">
    <text evidence="2">The sequence shown here is derived from an EMBL/GenBank/DDBJ whole genome shotgun (WGS) entry which is preliminary data.</text>
</comment>
<gene>
    <name evidence="2" type="ORF">J0J18_17515</name>
</gene>
<feature type="signal peptide" evidence="1">
    <location>
        <begin position="1"/>
        <end position="23"/>
    </location>
</feature>
<organism evidence="2 3">
    <name type="scientific">Vibrio vulnificus</name>
    <dbReference type="NCBI Taxonomy" id="672"/>
    <lineage>
        <taxon>Bacteria</taxon>
        <taxon>Pseudomonadati</taxon>
        <taxon>Pseudomonadota</taxon>
        <taxon>Gammaproteobacteria</taxon>
        <taxon>Vibrionales</taxon>
        <taxon>Vibrionaceae</taxon>
        <taxon>Vibrio</taxon>
    </lineage>
</organism>
<proteinExistence type="predicted"/>
<sequence length="252" mass="27474">MNHFKRAVITTLIGSTLAAGAFAGDNKQAEDLDASDMTRAYTNMYVGTSNNGDVKASGSLSYRYDNGMESMVSLEGTMNKEGKYSDSRLQYFHVFSINNAVTPRVAVSLDVIDNETATTAALGAISIFRTPIESLTFFGRVGALTGKYSDAALNNFGVTDSNLVGGMGAAYAVWKTGQDGTFLALYPEFTYLSGDIESSTVKTTFMAATPLSADRTRWGQIKFENTYGSMESDTRTVDIDETRVWFNYKVYL</sequence>
<evidence type="ECO:0000256" key="1">
    <source>
        <dbReference type="SAM" id="SignalP"/>
    </source>
</evidence>
<dbReference type="Proteomes" id="UP000664056">
    <property type="component" value="Unassembled WGS sequence"/>
</dbReference>
<dbReference type="AlphaFoldDB" id="A0AAW4HEX8"/>
<keyword evidence="1" id="KW-0732">Signal</keyword>
<protein>
    <recommendedName>
        <fullName evidence="4">Porin</fullName>
    </recommendedName>
</protein>
<accession>A0AAW4HEX8</accession>
<dbReference type="EMBL" id="JAFKOQ010000014">
    <property type="protein sequence ID" value="MBN8123545.1"/>
    <property type="molecule type" value="Genomic_DNA"/>
</dbReference>
<evidence type="ECO:0000313" key="3">
    <source>
        <dbReference type="Proteomes" id="UP000664056"/>
    </source>
</evidence>
<reference evidence="2" key="1">
    <citation type="submission" date="2021-03" db="EMBL/GenBank/DDBJ databases">
        <title>Study of the foodborne Vibrio vulnificus isolates from China.</title>
        <authorList>
            <person name="Zheng Z."/>
            <person name="Ye L."/>
        </authorList>
    </citation>
    <scope>NUCLEOTIDE SEQUENCE</scope>
    <source>
        <strain evidence="2">Vv1582</strain>
    </source>
</reference>